<sequence length="458" mass="53268">MVETKEETYHGIWFLPNSQITVMGHLTVTDFIIELHLTDPNNRKLSEEEAASVNEELRYPVIYGLGNYGEKITLYDCSGVIDIFNAKLMLYGDEYYSAFNEQKFKILGVHIPTFDGWISSDSFFFKNSYKSAGFSIEYTAPEKLKMALSDSLDINIDFECFQPSTENRNKITLHEFALVNFIAKDAEGIHISEFMKYLLYFQQLVSFLSKDGANVSAARVYTSVEQYTRNKFLGTMVYGGVPFNKFEYPLQDRHRKYLVSRADVDDGLEAFFGKWFSFAAEGQHILKLIFLDYFFRGAFDENNFLNLIRVLEIYHIYMFPGKLMPDTDFKIKLGEIIAGVPDAHKKEVKEHLAFKNELNLDQRLTKLFSEVENGKLGFDYTYDETFKRKVKQSRNYYTHYNPNLKAKAAAGEELEALTLACRALINYLILKHLGVPKEVLRKRFEYYIESSYYSNYFL</sequence>
<feature type="domain" description="Apea-like HEPN" evidence="1">
    <location>
        <begin position="305"/>
        <end position="438"/>
    </location>
</feature>
<dbReference type="EMBL" id="JAUTBA010000001">
    <property type="protein sequence ID" value="MDQ1150479.1"/>
    <property type="molecule type" value="Genomic_DNA"/>
</dbReference>
<dbReference type="InterPro" id="IPR041229">
    <property type="entry name" value="HEPN_Apea"/>
</dbReference>
<gene>
    <name evidence="3" type="ORF">QE382_002463</name>
</gene>
<comment type="caution">
    <text evidence="3">The sequence shown here is derived from an EMBL/GenBank/DDBJ whole genome shotgun (WGS) entry which is preliminary data.</text>
</comment>
<name>A0ABU0U691_9SPHI</name>
<dbReference type="RefSeq" id="WP_307186114.1">
    <property type="nucleotide sequence ID" value="NZ_JAUTBA010000001.1"/>
</dbReference>
<dbReference type="InterPro" id="IPR041223">
    <property type="entry name" value="ApeA_NTD"/>
</dbReference>
<proteinExistence type="predicted"/>
<protein>
    <recommendedName>
        <fullName evidence="5">ApeA N-terminal domain-containing protein</fullName>
    </recommendedName>
</protein>
<dbReference type="Proteomes" id="UP001244640">
    <property type="component" value="Unassembled WGS sequence"/>
</dbReference>
<keyword evidence="4" id="KW-1185">Reference proteome</keyword>
<evidence type="ECO:0000259" key="1">
    <source>
        <dbReference type="Pfam" id="PF18739"/>
    </source>
</evidence>
<evidence type="ECO:0000313" key="4">
    <source>
        <dbReference type="Proteomes" id="UP001244640"/>
    </source>
</evidence>
<dbReference type="Pfam" id="PF18862">
    <property type="entry name" value="ApeA_NTD1"/>
    <property type="match status" value="1"/>
</dbReference>
<evidence type="ECO:0008006" key="5">
    <source>
        <dbReference type="Google" id="ProtNLM"/>
    </source>
</evidence>
<dbReference type="Pfam" id="PF18739">
    <property type="entry name" value="HEPN_Apea"/>
    <property type="match status" value="1"/>
</dbReference>
<evidence type="ECO:0000259" key="2">
    <source>
        <dbReference type="Pfam" id="PF18862"/>
    </source>
</evidence>
<reference evidence="3 4" key="1">
    <citation type="submission" date="2023-07" db="EMBL/GenBank/DDBJ databases">
        <title>Functional and genomic diversity of the sorghum phyllosphere microbiome.</title>
        <authorList>
            <person name="Shade A."/>
        </authorList>
    </citation>
    <scope>NUCLEOTIDE SEQUENCE [LARGE SCALE GENOMIC DNA]</scope>
    <source>
        <strain evidence="3 4">SORGH_AS_0892</strain>
    </source>
</reference>
<evidence type="ECO:0000313" key="3">
    <source>
        <dbReference type="EMBL" id="MDQ1150479.1"/>
    </source>
</evidence>
<feature type="domain" description="ApeA N-terminal" evidence="2">
    <location>
        <begin position="9"/>
        <end position="275"/>
    </location>
</feature>
<organism evidence="3 4">
    <name type="scientific">Sphingobacterium zeae</name>
    <dbReference type="NCBI Taxonomy" id="1776859"/>
    <lineage>
        <taxon>Bacteria</taxon>
        <taxon>Pseudomonadati</taxon>
        <taxon>Bacteroidota</taxon>
        <taxon>Sphingobacteriia</taxon>
        <taxon>Sphingobacteriales</taxon>
        <taxon>Sphingobacteriaceae</taxon>
        <taxon>Sphingobacterium</taxon>
    </lineage>
</organism>
<accession>A0ABU0U691</accession>